<dbReference type="InterPro" id="IPR012933">
    <property type="entry name" value="HicA_mRNA_interferase"/>
</dbReference>
<accession>A0A8T3YN97</accession>
<keyword evidence="4" id="KW-0378">Hydrolase</keyword>
<keyword evidence="3" id="KW-0255">Endonuclease</keyword>
<dbReference type="Gene3D" id="3.30.920.30">
    <property type="entry name" value="Hypothetical protein"/>
    <property type="match status" value="1"/>
</dbReference>
<evidence type="ECO:0000256" key="1">
    <source>
        <dbReference type="ARBA" id="ARBA00022649"/>
    </source>
</evidence>
<dbReference type="PANTHER" id="PTHR34873:SF3">
    <property type="entry name" value="ADDICTION MODULE TOXIN, HICA FAMILY"/>
    <property type="match status" value="1"/>
</dbReference>
<keyword evidence="1" id="KW-1277">Toxin-antitoxin system</keyword>
<dbReference type="Pfam" id="PF07927">
    <property type="entry name" value="HicA_toxin"/>
    <property type="match status" value="1"/>
</dbReference>
<dbReference type="GO" id="GO:0003729">
    <property type="term" value="F:mRNA binding"/>
    <property type="evidence" value="ECO:0007669"/>
    <property type="project" value="InterPro"/>
</dbReference>
<dbReference type="Proteomes" id="UP000732298">
    <property type="component" value="Unassembled WGS sequence"/>
</dbReference>
<dbReference type="GO" id="GO:0016787">
    <property type="term" value="F:hydrolase activity"/>
    <property type="evidence" value="ECO:0007669"/>
    <property type="project" value="UniProtKB-KW"/>
</dbReference>
<evidence type="ECO:0000313" key="7">
    <source>
        <dbReference type="EMBL" id="MBI4210331.1"/>
    </source>
</evidence>
<keyword evidence="5" id="KW-0694">RNA-binding</keyword>
<dbReference type="PANTHER" id="PTHR34873">
    <property type="entry name" value="SSR1766 PROTEIN"/>
    <property type="match status" value="1"/>
</dbReference>
<organism evidence="7 8">
    <name type="scientific">Candidatus Iainarchaeum sp</name>
    <dbReference type="NCBI Taxonomy" id="3101447"/>
    <lineage>
        <taxon>Archaea</taxon>
        <taxon>Candidatus Iainarchaeota</taxon>
        <taxon>Candidatus Iainarchaeia</taxon>
        <taxon>Candidatus Iainarchaeales</taxon>
        <taxon>Candidatus Iainarchaeaceae</taxon>
        <taxon>Candidatus Iainarchaeum</taxon>
    </lineage>
</organism>
<name>A0A8T3YN97_9ARCH</name>
<dbReference type="SUPFAM" id="SSF54786">
    <property type="entry name" value="YcfA/nrd intein domain"/>
    <property type="match status" value="1"/>
</dbReference>
<gene>
    <name evidence="7" type="ORF">HY544_02385</name>
</gene>
<evidence type="ECO:0000256" key="3">
    <source>
        <dbReference type="ARBA" id="ARBA00022759"/>
    </source>
</evidence>
<dbReference type="InterPro" id="IPR038570">
    <property type="entry name" value="HicA_sf"/>
</dbReference>
<evidence type="ECO:0000256" key="2">
    <source>
        <dbReference type="ARBA" id="ARBA00022722"/>
    </source>
</evidence>
<reference evidence="7" key="1">
    <citation type="submission" date="2020-07" db="EMBL/GenBank/DDBJ databases">
        <title>Huge and variable diversity of episymbiotic CPR bacteria and DPANN archaea in groundwater ecosystems.</title>
        <authorList>
            <person name="He C.Y."/>
            <person name="Keren R."/>
            <person name="Whittaker M."/>
            <person name="Farag I.F."/>
            <person name="Doudna J."/>
            <person name="Cate J.H.D."/>
            <person name="Banfield J.F."/>
        </authorList>
    </citation>
    <scope>NUCLEOTIDE SEQUENCE</scope>
    <source>
        <strain evidence="7">NC_groundwater_1296_Ag_S-0.2um_52_80</strain>
    </source>
</reference>
<dbReference type="GO" id="GO:0004519">
    <property type="term" value="F:endonuclease activity"/>
    <property type="evidence" value="ECO:0007669"/>
    <property type="project" value="UniProtKB-KW"/>
</dbReference>
<protein>
    <submittedName>
        <fullName evidence="7">Type II toxin-antitoxin system HicA family toxin</fullName>
    </submittedName>
</protein>
<proteinExistence type="predicted"/>
<dbReference type="EMBL" id="JACQPB010000031">
    <property type="protein sequence ID" value="MBI4210331.1"/>
    <property type="molecule type" value="Genomic_DNA"/>
</dbReference>
<keyword evidence="2" id="KW-0540">Nuclease</keyword>
<sequence length="72" mass="8197">MPKLPVVSAKEVLKVASKLGFHPVRQTGSHIILRNENMARLVIPNHKSMKPGTLLQILKTLQLTKEEFWKLL</sequence>
<evidence type="ECO:0000256" key="4">
    <source>
        <dbReference type="ARBA" id="ARBA00022801"/>
    </source>
</evidence>
<evidence type="ECO:0000313" key="8">
    <source>
        <dbReference type="Proteomes" id="UP000732298"/>
    </source>
</evidence>
<keyword evidence="6" id="KW-0346">Stress response</keyword>
<dbReference type="AlphaFoldDB" id="A0A8T3YN97"/>
<evidence type="ECO:0000256" key="5">
    <source>
        <dbReference type="ARBA" id="ARBA00022884"/>
    </source>
</evidence>
<evidence type="ECO:0000256" key="6">
    <source>
        <dbReference type="ARBA" id="ARBA00023016"/>
    </source>
</evidence>
<comment type="caution">
    <text evidence="7">The sequence shown here is derived from an EMBL/GenBank/DDBJ whole genome shotgun (WGS) entry which is preliminary data.</text>
</comment>